<gene>
    <name evidence="15" type="ORF">CDQ91_01775</name>
</gene>
<evidence type="ECO:0000256" key="7">
    <source>
        <dbReference type="ARBA" id="ARBA00023065"/>
    </source>
</evidence>
<dbReference type="EMBL" id="NISJ01000001">
    <property type="protein sequence ID" value="OWR01172.1"/>
    <property type="molecule type" value="Genomic_DNA"/>
</dbReference>
<dbReference type="Proteomes" id="UP000197097">
    <property type="component" value="Unassembled WGS sequence"/>
</dbReference>
<dbReference type="Gene3D" id="2.40.170.20">
    <property type="entry name" value="TonB-dependent receptor, beta-barrel domain"/>
    <property type="match status" value="1"/>
</dbReference>
<evidence type="ECO:0000256" key="11">
    <source>
        <dbReference type="PROSITE-ProRule" id="PRU01360"/>
    </source>
</evidence>
<accession>A0A246K5A1</accession>
<evidence type="ECO:0000256" key="1">
    <source>
        <dbReference type="ARBA" id="ARBA00004571"/>
    </source>
</evidence>
<dbReference type="Pfam" id="PF00593">
    <property type="entry name" value="TonB_dep_Rec_b-barrel"/>
    <property type="match status" value="1"/>
</dbReference>
<proteinExistence type="inferred from homology"/>
<keyword evidence="6" id="KW-0408">Iron</keyword>
<evidence type="ECO:0000256" key="10">
    <source>
        <dbReference type="ARBA" id="ARBA00023237"/>
    </source>
</evidence>
<evidence type="ECO:0000256" key="6">
    <source>
        <dbReference type="ARBA" id="ARBA00023004"/>
    </source>
</evidence>
<evidence type="ECO:0000259" key="14">
    <source>
        <dbReference type="Pfam" id="PF07715"/>
    </source>
</evidence>
<dbReference type="InterPro" id="IPR000531">
    <property type="entry name" value="Beta-barrel_TonB"/>
</dbReference>
<sequence length="813" mass="89869">MLNCYRKPQQYYFSHRLRPLIFSLDQVATAHASQVATRYFIREGGDEMRKICGGNRTLLLLGAMSALTVPELALAQQGAAATGGLEEIVVTARKRSENLQAAPLSVAALSGDTLEKAGIDEFSEIAGRIPGFTLNPDNVSEPNIFLRGIGTDIESAASNAAIGFFLNDVYLPRAQGTAIELFDLERVEIVRGPQGTLYGKNVVGGAINFITRKPTDEFRAGVEAGIGNYGSFDIKANVAGGIGEGLSGSIAATARRHDGYAFNSFTGNDVEDLTAFGILAQLRYQPNDKLDILLTGDLTRRRARGKWVDIQIPSDHNIPFVNPDRRRGPNNIDGKQDADLGGVHLTANLDVGVGTITSITAYREGSFKAVNNDAGSFIDFTQMIYGPGGRIDFGAIDRDAFNDDYYVNDKDETSNSFSQELRFRSDFSGPFNLLAGLYYQHEKVERSEIADYIFVDFFAQGKEIAETKLKSDTWAAFVEGSFDITDTLGVTAGIRYTKDRKRFSVYRETIGDFLGAEFEDEDGNFTRAFSATSKKSWDAWTPSINLHWQPAKDVYLYALVSKGYKSGGWNGENATNPGEARVAYDPEFALNYEVGAKTTWLDNRLRFNITGFWTEYKDLQTQQFVIFDPNLPADNVISNAGKARVKGIEIESMVVPFDGLTLFANYTYMDAKITGDLISTELQYDPDCFCSVPVPTNLKGNVLRRSPENSFSIGGDLTVPLSSRFNGFVRADYNWTDDFFFDNENSLRTAQESVGVLNGSIGIATDDDKWEFRVWAKNLTNELYESGKSDVIGSVLVSYNPPRTYGATIRWKY</sequence>
<dbReference type="SUPFAM" id="SSF56935">
    <property type="entry name" value="Porins"/>
    <property type="match status" value="1"/>
</dbReference>
<evidence type="ECO:0000259" key="13">
    <source>
        <dbReference type="Pfam" id="PF00593"/>
    </source>
</evidence>
<name>A0A246K5A1_9SPHN</name>
<dbReference type="PROSITE" id="PS52016">
    <property type="entry name" value="TONB_DEPENDENT_REC_3"/>
    <property type="match status" value="1"/>
</dbReference>
<evidence type="ECO:0000256" key="4">
    <source>
        <dbReference type="ARBA" id="ARBA00022496"/>
    </source>
</evidence>
<dbReference type="PANTHER" id="PTHR32552:SF81">
    <property type="entry name" value="TONB-DEPENDENT OUTER MEMBRANE RECEPTOR"/>
    <property type="match status" value="1"/>
</dbReference>
<feature type="domain" description="TonB-dependent receptor-like beta-barrel" evidence="13">
    <location>
        <begin position="296"/>
        <end position="779"/>
    </location>
</feature>
<keyword evidence="3 11" id="KW-1134">Transmembrane beta strand</keyword>
<keyword evidence="16" id="KW-1185">Reference proteome</keyword>
<protein>
    <recommendedName>
        <fullName evidence="17">TonB-dependent receptor</fullName>
    </recommendedName>
</protein>
<dbReference type="InterPro" id="IPR036942">
    <property type="entry name" value="Beta-barrel_TonB_sf"/>
</dbReference>
<comment type="subcellular location">
    <subcellularLocation>
        <location evidence="1 11">Cell outer membrane</location>
        <topology evidence="1 11">Multi-pass membrane protein</topology>
    </subcellularLocation>
</comment>
<evidence type="ECO:0000313" key="16">
    <source>
        <dbReference type="Proteomes" id="UP000197097"/>
    </source>
</evidence>
<evidence type="ECO:0000313" key="15">
    <source>
        <dbReference type="EMBL" id="OWR01172.1"/>
    </source>
</evidence>
<keyword evidence="4" id="KW-0410">Iron transport</keyword>
<evidence type="ECO:0000256" key="3">
    <source>
        <dbReference type="ARBA" id="ARBA00022452"/>
    </source>
</evidence>
<dbReference type="InterPro" id="IPR012910">
    <property type="entry name" value="Plug_dom"/>
</dbReference>
<feature type="domain" description="TonB-dependent receptor plug" evidence="14">
    <location>
        <begin position="99"/>
        <end position="206"/>
    </location>
</feature>
<evidence type="ECO:0000256" key="5">
    <source>
        <dbReference type="ARBA" id="ARBA00022692"/>
    </source>
</evidence>
<evidence type="ECO:0000256" key="8">
    <source>
        <dbReference type="ARBA" id="ARBA00023077"/>
    </source>
</evidence>
<dbReference type="GO" id="GO:0006826">
    <property type="term" value="P:iron ion transport"/>
    <property type="evidence" value="ECO:0007669"/>
    <property type="project" value="UniProtKB-KW"/>
</dbReference>
<dbReference type="PANTHER" id="PTHR32552">
    <property type="entry name" value="FERRICHROME IRON RECEPTOR-RELATED"/>
    <property type="match status" value="1"/>
</dbReference>
<keyword evidence="2 11" id="KW-0813">Transport</keyword>
<dbReference type="InterPro" id="IPR039426">
    <property type="entry name" value="TonB-dep_rcpt-like"/>
</dbReference>
<comment type="similarity">
    <text evidence="11 12">Belongs to the TonB-dependent receptor family.</text>
</comment>
<dbReference type="AlphaFoldDB" id="A0A246K5A1"/>
<comment type="caution">
    <text evidence="15">The sequence shown here is derived from an EMBL/GenBank/DDBJ whole genome shotgun (WGS) entry which is preliminary data.</text>
</comment>
<evidence type="ECO:0000256" key="12">
    <source>
        <dbReference type="RuleBase" id="RU003357"/>
    </source>
</evidence>
<keyword evidence="10 11" id="KW-0998">Cell outer membrane</keyword>
<organism evidence="15 16">
    <name type="scientific">Sphingopyxis witflariensis</name>
    <dbReference type="NCBI Taxonomy" id="173675"/>
    <lineage>
        <taxon>Bacteria</taxon>
        <taxon>Pseudomonadati</taxon>
        <taxon>Pseudomonadota</taxon>
        <taxon>Alphaproteobacteria</taxon>
        <taxon>Sphingomonadales</taxon>
        <taxon>Sphingomonadaceae</taxon>
        <taxon>Sphingopyxis</taxon>
    </lineage>
</organism>
<keyword evidence="5 11" id="KW-0812">Transmembrane</keyword>
<keyword evidence="7" id="KW-0406">Ion transport</keyword>
<evidence type="ECO:0000256" key="9">
    <source>
        <dbReference type="ARBA" id="ARBA00023136"/>
    </source>
</evidence>
<dbReference type="CDD" id="cd01347">
    <property type="entry name" value="ligand_gated_channel"/>
    <property type="match status" value="1"/>
</dbReference>
<keyword evidence="8 12" id="KW-0798">TonB box</keyword>
<dbReference type="Pfam" id="PF07715">
    <property type="entry name" value="Plug"/>
    <property type="match status" value="1"/>
</dbReference>
<evidence type="ECO:0008006" key="17">
    <source>
        <dbReference type="Google" id="ProtNLM"/>
    </source>
</evidence>
<keyword evidence="9 11" id="KW-0472">Membrane</keyword>
<reference evidence="15 16" key="1">
    <citation type="journal article" date="2002" name="Int. J. Syst. Evol. Microbiol.">
        <title>Sphingopyxis witflariensis sp. nov., isolated from activated sludge.</title>
        <authorList>
            <person name="Kampfer P."/>
            <person name="Witzenberger R."/>
            <person name="Denner E.B."/>
            <person name="Busse H.J."/>
            <person name="Neef A."/>
        </authorList>
    </citation>
    <scope>NUCLEOTIDE SEQUENCE [LARGE SCALE GENOMIC DNA]</scope>
    <source>
        <strain evidence="15 16">DSM 14551</strain>
    </source>
</reference>
<evidence type="ECO:0000256" key="2">
    <source>
        <dbReference type="ARBA" id="ARBA00022448"/>
    </source>
</evidence>
<dbReference type="GO" id="GO:0009279">
    <property type="term" value="C:cell outer membrane"/>
    <property type="evidence" value="ECO:0007669"/>
    <property type="project" value="UniProtKB-SubCell"/>
</dbReference>